<dbReference type="CDD" id="cd06261">
    <property type="entry name" value="TM_PBP2"/>
    <property type="match status" value="1"/>
</dbReference>
<accession>A0A3T0N9L5</accession>
<evidence type="ECO:0000256" key="5">
    <source>
        <dbReference type="ARBA" id="ARBA00022692"/>
    </source>
</evidence>
<dbReference type="InterPro" id="IPR000515">
    <property type="entry name" value="MetI-like"/>
</dbReference>
<evidence type="ECO:0000313" key="10">
    <source>
        <dbReference type="EMBL" id="AZV80718.1"/>
    </source>
</evidence>
<feature type="transmembrane region" description="Helical" evidence="8">
    <location>
        <begin position="68"/>
        <end position="90"/>
    </location>
</feature>
<keyword evidence="5 8" id="KW-0812">Transmembrane</keyword>
<dbReference type="RefSeq" id="WP_127751221.1">
    <property type="nucleotide sequence ID" value="NZ_CP033221.1"/>
</dbReference>
<evidence type="ECO:0000256" key="6">
    <source>
        <dbReference type="ARBA" id="ARBA00022989"/>
    </source>
</evidence>
<evidence type="ECO:0000256" key="1">
    <source>
        <dbReference type="ARBA" id="ARBA00004429"/>
    </source>
</evidence>
<evidence type="ECO:0000256" key="4">
    <source>
        <dbReference type="ARBA" id="ARBA00022519"/>
    </source>
</evidence>
<feature type="transmembrane region" description="Helical" evidence="8">
    <location>
        <begin position="188"/>
        <end position="213"/>
    </location>
</feature>
<feature type="transmembrane region" description="Helical" evidence="8">
    <location>
        <begin position="102"/>
        <end position="124"/>
    </location>
</feature>
<feature type="transmembrane region" description="Helical" evidence="8">
    <location>
        <begin position="136"/>
        <end position="158"/>
    </location>
</feature>
<protein>
    <submittedName>
        <fullName evidence="10">ABC transporter permease</fullName>
    </submittedName>
</protein>
<keyword evidence="10" id="KW-0614">Plasmid</keyword>
<keyword evidence="2 8" id="KW-0813">Transport</keyword>
<evidence type="ECO:0000259" key="9">
    <source>
        <dbReference type="PROSITE" id="PS50928"/>
    </source>
</evidence>
<comment type="subcellular location">
    <subcellularLocation>
        <location evidence="1">Cell inner membrane</location>
        <topology evidence="1">Multi-pass membrane protein</topology>
    </subcellularLocation>
    <subcellularLocation>
        <location evidence="8">Cell membrane</location>
        <topology evidence="8">Multi-pass membrane protein</topology>
    </subcellularLocation>
</comment>
<evidence type="ECO:0000256" key="7">
    <source>
        <dbReference type="ARBA" id="ARBA00023136"/>
    </source>
</evidence>
<dbReference type="OrthoDB" id="9815533at2"/>
<feature type="domain" description="ABC transmembrane type-1" evidence="9">
    <location>
        <begin position="64"/>
        <end position="252"/>
    </location>
</feature>
<dbReference type="AlphaFoldDB" id="A0A3T0N9L5"/>
<dbReference type="SUPFAM" id="SSF161098">
    <property type="entry name" value="MetI-like"/>
    <property type="match status" value="1"/>
</dbReference>
<evidence type="ECO:0000256" key="2">
    <source>
        <dbReference type="ARBA" id="ARBA00022448"/>
    </source>
</evidence>
<dbReference type="GO" id="GO:0005886">
    <property type="term" value="C:plasma membrane"/>
    <property type="evidence" value="ECO:0007669"/>
    <property type="project" value="UniProtKB-SubCell"/>
</dbReference>
<dbReference type="Pfam" id="PF00528">
    <property type="entry name" value="BPD_transp_1"/>
    <property type="match status" value="1"/>
</dbReference>
<dbReference type="GO" id="GO:0055085">
    <property type="term" value="P:transmembrane transport"/>
    <property type="evidence" value="ECO:0007669"/>
    <property type="project" value="InterPro"/>
</dbReference>
<proteinExistence type="inferred from homology"/>
<dbReference type="PANTHER" id="PTHR43357">
    <property type="entry name" value="INNER MEMBRANE ABC TRANSPORTER PERMEASE PROTEIN YDCV"/>
    <property type="match status" value="1"/>
</dbReference>
<name>A0A3T0N9L5_9RHOB</name>
<keyword evidence="7 8" id="KW-0472">Membrane</keyword>
<keyword evidence="11" id="KW-1185">Reference proteome</keyword>
<keyword evidence="3" id="KW-1003">Cell membrane</keyword>
<dbReference type="Gene3D" id="1.10.3720.10">
    <property type="entry name" value="MetI-like"/>
    <property type="match status" value="1"/>
</dbReference>
<dbReference type="PANTHER" id="PTHR43357:SF4">
    <property type="entry name" value="INNER MEMBRANE ABC TRANSPORTER PERMEASE PROTEIN YDCV"/>
    <property type="match status" value="1"/>
</dbReference>
<dbReference type="EMBL" id="CP033221">
    <property type="protein sequence ID" value="AZV80718.1"/>
    <property type="molecule type" value="Genomic_DNA"/>
</dbReference>
<comment type="similarity">
    <text evidence="8">Belongs to the binding-protein-dependent transport system permease family.</text>
</comment>
<sequence>MKPSFLALFNRVGAWVLLLFLVLPALVAIPVSLTPKRFLSMPKGEFSLRHFENLFTSPEWLSSFGQSAIIALSTSALATVLGTLCAIGLWRVTSKYSELVRAFLLLPLIIPQIVSAMAFYRLWIPLGLLDSYPGLILAHTILATPMVLITVSASLANFDPKLEQASRNLGASSSTTMRRVILPSIRPGVFAGALFAFILSWDEIVVTLFISKFNVYTLPRRMWNGIRENTDPTVAAAAVILIVITIVAFAASAILSRRRAQIENSIDT</sequence>
<evidence type="ECO:0000313" key="11">
    <source>
        <dbReference type="Proteomes" id="UP000283063"/>
    </source>
</evidence>
<keyword evidence="4" id="KW-0997">Cell inner membrane</keyword>
<gene>
    <name evidence="10" type="ORF">EBB79_22445</name>
</gene>
<dbReference type="KEGG" id="sedi:EBB79_22445"/>
<feature type="transmembrane region" description="Helical" evidence="8">
    <location>
        <begin position="233"/>
        <end position="255"/>
    </location>
</feature>
<dbReference type="InterPro" id="IPR035906">
    <property type="entry name" value="MetI-like_sf"/>
</dbReference>
<evidence type="ECO:0000256" key="3">
    <source>
        <dbReference type="ARBA" id="ARBA00022475"/>
    </source>
</evidence>
<organism evidence="10 11">
    <name type="scientific">Parasedimentitalea marina</name>
    <dbReference type="NCBI Taxonomy" id="2483033"/>
    <lineage>
        <taxon>Bacteria</taxon>
        <taxon>Pseudomonadati</taxon>
        <taxon>Pseudomonadota</taxon>
        <taxon>Alphaproteobacteria</taxon>
        <taxon>Rhodobacterales</taxon>
        <taxon>Paracoccaceae</taxon>
        <taxon>Parasedimentitalea</taxon>
    </lineage>
</organism>
<keyword evidence="6 8" id="KW-1133">Transmembrane helix</keyword>
<geneLocation type="plasmid" evidence="10 11">
    <name>pW43B</name>
</geneLocation>
<evidence type="ECO:0000256" key="8">
    <source>
        <dbReference type="RuleBase" id="RU363032"/>
    </source>
</evidence>
<dbReference type="Proteomes" id="UP000283063">
    <property type="component" value="Plasmid pW43B"/>
</dbReference>
<dbReference type="PROSITE" id="PS50928">
    <property type="entry name" value="ABC_TM1"/>
    <property type="match status" value="1"/>
</dbReference>
<reference evidence="10 11" key="1">
    <citation type="submission" date="2018-10" db="EMBL/GenBank/DDBJ databases">
        <title>Parasedimentitalea marina sp. nov., a psychrophilic bacterium isolated from deep seawater of the New Britain Trench.</title>
        <authorList>
            <person name="Cao J."/>
        </authorList>
    </citation>
    <scope>NUCLEOTIDE SEQUENCE [LARGE SCALE GENOMIC DNA]</scope>
    <source>
        <strain evidence="10 11">W43</strain>
        <plasmid evidence="10 11">pW43B</plasmid>
    </source>
</reference>